<comment type="catalytic activity">
    <reaction evidence="1 7">
        <text>L-glutamate = D-glutamate</text>
        <dbReference type="Rhea" id="RHEA:12813"/>
        <dbReference type="ChEBI" id="CHEBI:29985"/>
        <dbReference type="ChEBI" id="CHEBI:29986"/>
        <dbReference type="EC" id="5.1.1.3"/>
    </reaction>
</comment>
<evidence type="ECO:0000256" key="6">
    <source>
        <dbReference type="ARBA" id="ARBA00023316"/>
    </source>
</evidence>
<dbReference type="AlphaFoldDB" id="A0A1F6FJI2"/>
<dbReference type="GO" id="GO:0009252">
    <property type="term" value="P:peptidoglycan biosynthetic process"/>
    <property type="evidence" value="ECO:0007669"/>
    <property type="project" value="UniProtKB-UniRule"/>
</dbReference>
<accession>A0A1F6FJI2</accession>
<sequence length="276" mass="30541">MNDYKIGLFDSGLGGLTILKAVTKALPQYDYVFFGDTAHLPLGDKTEEEIFEYTRAGVEELFERDCALVIIACNTASAETMRRLQDTFLPQKYPDRRILGVIIPTVEELIESKSKKALLLATKRTVESGKYGRELLKYGSDIELHSVATPELVPLIESGKSAEAANLAIKIIEDQLNGIGEIDTVILGCTHYAKFKDDLRRAFPSAMPAQAGQTTSATLKILSQDEIIPHKLALYLLNHPEIESRLSRDSTRSIHLSVHRPDYDQIAADLLGGIIV</sequence>
<dbReference type="GO" id="GO:0071555">
    <property type="term" value="P:cell wall organization"/>
    <property type="evidence" value="ECO:0007669"/>
    <property type="project" value="UniProtKB-KW"/>
</dbReference>
<comment type="function">
    <text evidence="7">Provides the (R)-glutamate required for cell wall biosynthesis.</text>
</comment>
<feature type="active site" description="Proton donor/acceptor" evidence="7">
    <location>
        <position position="189"/>
    </location>
</feature>
<evidence type="ECO:0000256" key="7">
    <source>
        <dbReference type="HAMAP-Rule" id="MF_00258"/>
    </source>
</evidence>
<name>A0A1F6FJI2_9BACT</name>
<keyword evidence="6 7" id="KW-0961">Cell wall biogenesis/degradation</keyword>
<dbReference type="Gene3D" id="3.40.50.1860">
    <property type="match status" value="2"/>
</dbReference>
<keyword evidence="3 7" id="KW-0133">Cell shape</keyword>
<dbReference type="InterPro" id="IPR015942">
    <property type="entry name" value="Asp/Glu/hydantoin_racemase"/>
</dbReference>
<dbReference type="NCBIfam" id="TIGR00067">
    <property type="entry name" value="glut_race"/>
    <property type="match status" value="1"/>
</dbReference>
<evidence type="ECO:0000256" key="2">
    <source>
        <dbReference type="ARBA" id="ARBA00013090"/>
    </source>
</evidence>
<dbReference type="PANTHER" id="PTHR21198:SF2">
    <property type="entry name" value="GLUTAMATE RACEMASE"/>
    <property type="match status" value="1"/>
</dbReference>
<dbReference type="SUPFAM" id="SSF53681">
    <property type="entry name" value="Aspartate/glutamate racemase"/>
    <property type="match status" value="2"/>
</dbReference>
<comment type="caution">
    <text evidence="8">The sequence shown here is derived from an EMBL/GenBank/DDBJ whole genome shotgun (WGS) entry which is preliminary data.</text>
</comment>
<feature type="binding site" evidence="7">
    <location>
        <begin position="74"/>
        <end position="75"/>
    </location>
    <ligand>
        <name>substrate</name>
    </ligand>
</feature>
<dbReference type="Proteomes" id="UP000177395">
    <property type="component" value="Unassembled WGS sequence"/>
</dbReference>
<feature type="active site" description="Proton donor/acceptor" evidence="7">
    <location>
        <position position="73"/>
    </location>
</feature>
<keyword evidence="4 7" id="KW-0573">Peptidoglycan synthesis</keyword>
<comment type="similarity">
    <text evidence="7">Belongs to the aspartate/glutamate racemases family.</text>
</comment>
<dbReference type="HAMAP" id="MF_00258">
    <property type="entry name" value="Glu_racemase"/>
    <property type="match status" value="1"/>
</dbReference>
<dbReference type="EC" id="5.1.1.3" evidence="2 7"/>
<reference evidence="8 9" key="1">
    <citation type="journal article" date="2016" name="Nat. Commun.">
        <title>Thousands of microbial genomes shed light on interconnected biogeochemical processes in an aquifer system.</title>
        <authorList>
            <person name="Anantharaman K."/>
            <person name="Brown C.T."/>
            <person name="Hug L.A."/>
            <person name="Sharon I."/>
            <person name="Castelle C.J."/>
            <person name="Probst A.J."/>
            <person name="Thomas B.C."/>
            <person name="Singh A."/>
            <person name="Wilkins M.J."/>
            <person name="Karaoz U."/>
            <person name="Brodie E.L."/>
            <person name="Williams K.H."/>
            <person name="Hubbard S.S."/>
            <person name="Banfield J.F."/>
        </authorList>
    </citation>
    <scope>NUCLEOTIDE SEQUENCE [LARGE SCALE GENOMIC DNA]</scope>
</reference>
<evidence type="ECO:0000313" key="8">
    <source>
        <dbReference type="EMBL" id="OGG86010.1"/>
    </source>
</evidence>
<dbReference type="UniPathway" id="UPA00219"/>
<dbReference type="InterPro" id="IPR018187">
    <property type="entry name" value="Asp/Glu_racemase_AS_1"/>
</dbReference>
<evidence type="ECO:0000256" key="5">
    <source>
        <dbReference type="ARBA" id="ARBA00023235"/>
    </source>
</evidence>
<dbReference type="InterPro" id="IPR004391">
    <property type="entry name" value="Glu_race"/>
</dbReference>
<dbReference type="PANTHER" id="PTHR21198">
    <property type="entry name" value="GLUTAMATE RACEMASE"/>
    <property type="match status" value="1"/>
</dbReference>
<protein>
    <recommendedName>
        <fullName evidence="2 7">Glutamate racemase</fullName>
        <ecNumber evidence="2 7">5.1.1.3</ecNumber>
    </recommendedName>
</protein>
<dbReference type="STRING" id="1798531.A2392_00895"/>
<dbReference type="Pfam" id="PF01177">
    <property type="entry name" value="Asp_Glu_race"/>
    <property type="match status" value="1"/>
</dbReference>
<comment type="caution">
    <text evidence="7">Lacks conserved residue(s) required for the propagation of feature annotation.</text>
</comment>
<evidence type="ECO:0000256" key="4">
    <source>
        <dbReference type="ARBA" id="ARBA00022984"/>
    </source>
</evidence>
<feature type="binding site" evidence="7">
    <location>
        <begin position="190"/>
        <end position="191"/>
    </location>
    <ligand>
        <name>substrate</name>
    </ligand>
</feature>
<evidence type="ECO:0000313" key="9">
    <source>
        <dbReference type="Proteomes" id="UP000177395"/>
    </source>
</evidence>
<evidence type="ECO:0000256" key="3">
    <source>
        <dbReference type="ARBA" id="ARBA00022960"/>
    </source>
</evidence>
<keyword evidence="5 7" id="KW-0413">Isomerase</keyword>
<proteinExistence type="inferred from homology"/>
<comment type="pathway">
    <text evidence="7">Cell wall biogenesis; peptidoglycan biosynthesis.</text>
</comment>
<dbReference type="PROSITE" id="PS00923">
    <property type="entry name" value="ASP_GLU_RACEMASE_1"/>
    <property type="match status" value="1"/>
</dbReference>
<gene>
    <name evidence="7" type="primary">murI</name>
    <name evidence="8" type="ORF">A2392_00895</name>
</gene>
<dbReference type="GO" id="GO:0008360">
    <property type="term" value="P:regulation of cell shape"/>
    <property type="evidence" value="ECO:0007669"/>
    <property type="project" value="UniProtKB-KW"/>
</dbReference>
<dbReference type="InterPro" id="IPR001920">
    <property type="entry name" value="Asp/Glu_race"/>
</dbReference>
<dbReference type="GO" id="GO:0008881">
    <property type="term" value="F:glutamate racemase activity"/>
    <property type="evidence" value="ECO:0007669"/>
    <property type="project" value="UniProtKB-UniRule"/>
</dbReference>
<feature type="binding site" evidence="7">
    <location>
        <begin position="10"/>
        <end position="11"/>
    </location>
    <ligand>
        <name>substrate</name>
    </ligand>
</feature>
<dbReference type="EMBL" id="MFMS01000002">
    <property type="protein sequence ID" value="OGG86010.1"/>
    <property type="molecule type" value="Genomic_DNA"/>
</dbReference>
<evidence type="ECO:0000256" key="1">
    <source>
        <dbReference type="ARBA" id="ARBA00001602"/>
    </source>
</evidence>
<organism evidence="8 9">
    <name type="scientific">Candidatus Kaiserbacteria bacterium RIFOXYB1_FULL_46_14</name>
    <dbReference type="NCBI Taxonomy" id="1798531"/>
    <lineage>
        <taxon>Bacteria</taxon>
        <taxon>Candidatus Kaiseribacteriota</taxon>
    </lineage>
</organism>